<comment type="similarity">
    <text evidence="1">Belongs to the TCP11 family.</text>
</comment>
<dbReference type="Pfam" id="PF05794">
    <property type="entry name" value="Tcp11"/>
    <property type="match status" value="1"/>
</dbReference>
<dbReference type="KEGG" id="vpo:Kpol_1045p66"/>
<dbReference type="HOGENOM" id="CLU_368485_0_0_1"/>
<accession>A7TI72</accession>
<feature type="compositionally biased region" description="Gly residues" evidence="2">
    <location>
        <begin position="50"/>
        <end position="60"/>
    </location>
</feature>
<dbReference type="OrthoDB" id="276323at2759"/>
<dbReference type="eggNOG" id="KOG1981">
    <property type="taxonomic scope" value="Eukaryota"/>
</dbReference>
<reference evidence="3 4" key="1">
    <citation type="journal article" date="2007" name="Proc. Natl. Acad. Sci. U.S.A.">
        <title>Independent sorting-out of thousands of duplicated gene pairs in two yeast species descended from a whole-genome duplication.</title>
        <authorList>
            <person name="Scannell D.R."/>
            <person name="Frank A.C."/>
            <person name="Conant G.C."/>
            <person name="Byrne K.P."/>
            <person name="Woolfit M."/>
            <person name="Wolfe K.H."/>
        </authorList>
    </citation>
    <scope>NUCLEOTIDE SEQUENCE [LARGE SCALE GENOMIC DNA]</scope>
    <source>
        <strain evidence="4">ATCC 22028 / DSM 70294 / BCRC 21397 / CBS 2163 / NBRC 10782 / NRRL Y-8283 / UCD 57-17</strain>
    </source>
</reference>
<dbReference type="RefSeq" id="XP_001645937.1">
    <property type="nucleotide sequence ID" value="XM_001645887.1"/>
</dbReference>
<evidence type="ECO:0000313" key="3">
    <source>
        <dbReference type="EMBL" id="EDO18079.1"/>
    </source>
</evidence>
<gene>
    <name evidence="3" type="ORF">Kpol_1045p66</name>
</gene>
<dbReference type="InParanoid" id="A7TI72"/>
<name>A7TI72_VANPO</name>
<dbReference type="GO" id="GO:0010737">
    <property type="term" value="P:protein kinase A signaling"/>
    <property type="evidence" value="ECO:0007669"/>
    <property type="project" value="TreeGrafter"/>
</dbReference>
<feature type="region of interest" description="Disordered" evidence="2">
    <location>
        <begin position="1"/>
        <end position="78"/>
    </location>
</feature>
<dbReference type="GeneID" id="5546348"/>
<sequence>MVEDNKSSEEESTPIPSRMSTPLDGDGEGRVRVPGKSVVGGPCSSEHSAGTGGSGSGSGGTSDQRTRVSSSDGQDHSKVHRIIFKPLPADSVAQAEGVRCYKLPEGNKIKQIFLPANITNPEEIAKILKAASAASTVITNHRNTVNNSDKPTVSPDPVVVVETQPPAQKSAKPIDEMTLEERISYIKTSLQGGIPLPPVNTHCLKEIEVQEIAKNAQLRHDIVFDPNLQFRPNLDGNLGIKKKELADEYWKEVENEIFVYQKRRDVFESRRTRLVPIFDNLRNIILTIVAPKDAQMVKNILETSVCVQGIITGSLDILQLADWICKILKGHCAPMRDTFMKQLYSKFEEATTEDSLSKFVGAIRFLFHVLEIMKLDVANHQIRLLRPALVSNTVEFERQYYQTILSTPNNKLIPSFDWFKIKYNEEVTKGKLIAGQTTPQLLYRFNIRNILELASCHNMVQSYPVALGFDRSRLILLRTNIRQIVCLMICRLLFKQLISQHKNIDTLAKNYITTKYTDERLKSEIMSLITEEHGNFKWTKNTMSIALQLCKVIEELYLDYLRETKLPQYGIPQTVALDEKQIEFAKAWLSKQIQPNSPVYILLETRVFKSLEDIIYSRSGCTVEGNVKQDFLTVYSKNASYKNKMTSSTNEKPKPDSELESEDTDSTNDNNVTNDNDNDNGSNRQQQIIPLSLSNFENTISLSYVLSNFHWSVFGFHYIKCLGNNMKKP</sequence>
<dbReference type="PANTHER" id="PTHR12832">
    <property type="entry name" value="TESTIS-SPECIFIC PROTEIN PBS13 T-COMPLEX 11"/>
    <property type="match status" value="1"/>
</dbReference>
<feature type="region of interest" description="Disordered" evidence="2">
    <location>
        <begin position="643"/>
        <end position="684"/>
    </location>
</feature>
<dbReference type="PhylomeDB" id="A7TI72"/>
<evidence type="ECO:0000256" key="2">
    <source>
        <dbReference type="SAM" id="MobiDB-lite"/>
    </source>
</evidence>
<dbReference type="Proteomes" id="UP000000267">
    <property type="component" value="Unassembled WGS sequence"/>
</dbReference>
<dbReference type="PANTHER" id="PTHR12832:SF11">
    <property type="entry name" value="LD23868P"/>
    <property type="match status" value="1"/>
</dbReference>
<keyword evidence="4" id="KW-1185">Reference proteome</keyword>
<protein>
    <submittedName>
        <fullName evidence="3">Uncharacterized protein</fullName>
    </submittedName>
</protein>
<feature type="compositionally biased region" description="Low complexity" evidence="2">
    <location>
        <begin position="667"/>
        <end position="683"/>
    </location>
</feature>
<dbReference type="AlphaFoldDB" id="A7TI72"/>
<evidence type="ECO:0000313" key="4">
    <source>
        <dbReference type="Proteomes" id="UP000000267"/>
    </source>
</evidence>
<dbReference type="OMA" id="NIYRHLY"/>
<dbReference type="InterPro" id="IPR008862">
    <property type="entry name" value="Tcp11"/>
</dbReference>
<organism evidence="4">
    <name type="scientific">Vanderwaltozyma polyspora (strain ATCC 22028 / DSM 70294 / BCRC 21397 / CBS 2163 / NBRC 10782 / NRRL Y-8283 / UCD 57-17)</name>
    <name type="common">Kluyveromyces polysporus</name>
    <dbReference type="NCBI Taxonomy" id="436907"/>
    <lineage>
        <taxon>Eukaryota</taxon>
        <taxon>Fungi</taxon>
        <taxon>Dikarya</taxon>
        <taxon>Ascomycota</taxon>
        <taxon>Saccharomycotina</taxon>
        <taxon>Saccharomycetes</taxon>
        <taxon>Saccharomycetales</taxon>
        <taxon>Saccharomycetaceae</taxon>
        <taxon>Vanderwaltozyma</taxon>
    </lineage>
</organism>
<dbReference type="FunCoup" id="A7TI72">
    <property type="interactions" value="50"/>
</dbReference>
<dbReference type="EMBL" id="DS480394">
    <property type="protein sequence ID" value="EDO18079.1"/>
    <property type="molecule type" value="Genomic_DNA"/>
</dbReference>
<proteinExistence type="inferred from homology"/>
<evidence type="ECO:0000256" key="1">
    <source>
        <dbReference type="ARBA" id="ARBA00010954"/>
    </source>
</evidence>